<evidence type="ECO:0000259" key="3">
    <source>
        <dbReference type="Pfam" id="PF13579"/>
    </source>
</evidence>
<evidence type="ECO:0000313" key="4">
    <source>
        <dbReference type="EMBL" id="KAB7783800.1"/>
    </source>
</evidence>
<reference evidence="4 5" key="1">
    <citation type="submission" date="2019-10" db="EMBL/GenBank/DDBJ databases">
        <title>Draft Genome Sequence of the Caffeine Degrading Methylotroph Methylorubrum populi PINKEL.</title>
        <authorList>
            <person name="Dawson S.C."/>
            <person name="Zhang X."/>
            <person name="Wright M.E."/>
            <person name="Sharma G."/>
            <person name="Langner J.T."/>
            <person name="Ditty J.L."/>
            <person name="Subuyuj G.A."/>
        </authorList>
    </citation>
    <scope>NUCLEOTIDE SEQUENCE [LARGE SCALE GENOMIC DNA]</scope>
    <source>
        <strain evidence="4 5">Pinkel</strain>
    </source>
</reference>
<dbReference type="EMBL" id="WEKV01000014">
    <property type="protein sequence ID" value="KAB7783800.1"/>
    <property type="molecule type" value="Genomic_DNA"/>
</dbReference>
<dbReference type="InterPro" id="IPR001173">
    <property type="entry name" value="Glyco_trans_2-like"/>
</dbReference>
<organism evidence="4 5">
    <name type="scientific">Methylorubrum populi</name>
    <dbReference type="NCBI Taxonomy" id="223967"/>
    <lineage>
        <taxon>Bacteria</taxon>
        <taxon>Pseudomonadati</taxon>
        <taxon>Pseudomonadota</taxon>
        <taxon>Alphaproteobacteria</taxon>
        <taxon>Hyphomicrobiales</taxon>
        <taxon>Methylobacteriaceae</taxon>
        <taxon>Methylorubrum</taxon>
    </lineage>
</organism>
<evidence type="ECO:0000313" key="5">
    <source>
        <dbReference type="Proteomes" id="UP000469949"/>
    </source>
</evidence>
<evidence type="ECO:0000259" key="1">
    <source>
        <dbReference type="Pfam" id="PF00534"/>
    </source>
</evidence>
<protein>
    <submittedName>
        <fullName evidence="4">Putative glycosyltransferase</fullName>
    </submittedName>
</protein>
<dbReference type="InterPro" id="IPR029044">
    <property type="entry name" value="Nucleotide-diphossugar_trans"/>
</dbReference>
<dbReference type="GO" id="GO:0016758">
    <property type="term" value="F:hexosyltransferase activity"/>
    <property type="evidence" value="ECO:0007669"/>
    <property type="project" value="UniProtKB-ARBA"/>
</dbReference>
<dbReference type="PANTHER" id="PTHR22916">
    <property type="entry name" value="GLYCOSYLTRANSFERASE"/>
    <property type="match status" value="1"/>
</dbReference>
<dbReference type="InterPro" id="IPR028098">
    <property type="entry name" value="Glyco_trans_4-like_N"/>
</dbReference>
<dbReference type="SUPFAM" id="SSF53448">
    <property type="entry name" value="Nucleotide-diphospho-sugar transferases"/>
    <property type="match status" value="1"/>
</dbReference>
<dbReference type="CDD" id="cd03801">
    <property type="entry name" value="GT4_PimA-like"/>
    <property type="match status" value="1"/>
</dbReference>
<feature type="domain" description="Glycosyltransferase subfamily 4-like N-terminal" evidence="3">
    <location>
        <begin position="37"/>
        <end position="221"/>
    </location>
</feature>
<dbReference type="Gene3D" id="3.90.550.10">
    <property type="entry name" value="Spore Coat Polysaccharide Biosynthesis Protein SpsA, Chain A"/>
    <property type="match status" value="1"/>
</dbReference>
<dbReference type="SUPFAM" id="SSF53756">
    <property type="entry name" value="UDP-Glycosyltransferase/glycogen phosphorylase"/>
    <property type="match status" value="1"/>
</dbReference>
<evidence type="ECO:0000259" key="2">
    <source>
        <dbReference type="Pfam" id="PF00535"/>
    </source>
</evidence>
<dbReference type="InterPro" id="IPR001296">
    <property type="entry name" value="Glyco_trans_1"/>
</dbReference>
<dbReference type="Pfam" id="PF13579">
    <property type="entry name" value="Glyco_trans_4_4"/>
    <property type="match status" value="1"/>
</dbReference>
<feature type="domain" description="Glycosyltransferase 2-like" evidence="2">
    <location>
        <begin position="438"/>
        <end position="560"/>
    </location>
</feature>
<gene>
    <name evidence="4" type="ORF">F8B43_3723</name>
</gene>
<dbReference type="AlphaFoldDB" id="A0A833J3B5"/>
<dbReference type="Gene3D" id="3.40.50.2000">
    <property type="entry name" value="Glycogen Phosphorylase B"/>
    <property type="match status" value="2"/>
</dbReference>
<keyword evidence="4" id="KW-0808">Transferase</keyword>
<accession>A0A833J3B5</accession>
<dbReference type="PANTHER" id="PTHR22916:SF3">
    <property type="entry name" value="UDP-GLCNAC:BETAGAL BETA-1,3-N-ACETYLGLUCOSAMINYLTRANSFERASE-LIKE PROTEIN 1"/>
    <property type="match status" value="1"/>
</dbReference>
<dbReference type="Pfam" id="PF00535">
    <property type="entry name" value="Glycos_transf_2"/>
    <property type="match status" value="1"/>
</dbReference>
<dbReference type="CDD" id="cd00761">
    <property type="entry name" value="Glyco_tranf_GTA_type"/>
    <property type="match status" value="1"/>
</dbReference>
<dbReference type="Proteomes" id="UP000469949">
    <property type="component" value="Unassembled WGS sequence"/>
</dbReference>
<name>A0A833J3B5_9HYPH</name>
<dbReference type="Pfam" id="PF00534">
    <property type="entry name" value="Glycos_transf_1"/>
    <property type="match status" value="1"/>
</dbReference>
<feature type="domain" description="Glycosyl transferase family 1" evidence="1">
    <location>
        <begin position="244"/>
        <end position="385"/>
    </location>
</feature>
<comment type="caution">
    <text evidence="4">The sequence shown here is derived from an EMBL/GenBank/DDBJ whole genome shotgun (WGS) entry which is preliminary data.</text>
</comment>
<proteinExistence type="predicted"/>
<sequence length="765" mass="84977">MPLGPVLGAVQRPTRIGRVPLRICIASPDIVGPIRNGGVGTACTALAQTLTAAGHAVDLFYTSIYYETGSLAEWRRHYAKLGIGFIGLEEDIKPPLHRTPTVYGEDVVALSYQVYQVLKSAVYDIIHFVDYIGLGYFTALAKHQGLCLKKTTLVVTAHAPTLWSRFANTGVVDDVTYLLRDRMERRLVEYADVLLSPSHYMLGWMQEQGWKLPARLVVKPNLLPSIGCDILARPIESAANAIEEIVFYGRLEPRKGLLLFCDAIDRIDAQLDPKIYITFLGKVGEAYPLEVLQARAARWRRKVAFLTDRDTFAAVDYLKGLGRLAVMAAVHDNSPYTLLECLFYRIPFIATTVGGIPELVAAADHQRVLVRPLPAALADGLLAALAADVFAPAAPSFAFETLPSQYLELHEEIGSHKGAILQHAPATPRSNPLVTVNILHYERPQKLMQAIESIEAQDYSAIEIVVVDNGSRSPEAVEAIDRLEAVNRRFPTLVVRMGDNFYEPAARNKGAYLSRGQYVLFMDDDNVAKPHEVSTFSRVAEQTAFDVLTCFSDYFSSKEPPEVEEEALKRFIVIGDCGPLGLLINGYGDLNCFVRRDRFLEAGGFVVDGRFNHAEDWRFFVKAETQGLRIGVIPEALLWYRAEPETYGGGWRKRDRGGALDRAALAYCRGGDEDKFVRLAQGLFWRAIEGENERRVIEGNLNRAESHATRMTELVEQLSATNMALRQDLLTVLDFVGHLTGAHSHSQSEVDRALKSLATFAARRS</sequence>